<dbReference type="EMBL" id="FQZF01000002">
    <property type="protein sequence ID" value="SHI43581.1"/>
    <property type="molecule type" value="Genomic_DNA"/>
</dbReference>
<dbReference type="RefSeq" id="WP_073130764.1">
    <property type="nucleotide sequence ID" value="NZ_FQZF01000002.1"/>
</dbReference>
<sequence>MPRLLVLGFSNTALRAGYTGPLKTLLAERHPELELFVCGLGGLSPHVVPVAFDRMQQRHGPFSHVVLEIATSVYARSTTDTPEQAGQLILDCLNRAAEAGARPALLHLFRTDLTVARLPFARLLTEAATEHGYPVVDLAEGLVQRKGEEFVRGLLRDTVHTTPEGSLFQAEELLAALDGWLRSTVPATVPPRPALRRLGLALHLSAGRAGLFHWQDFLCETGVIEAGENLTLALPEPLRVFGLTYLVGPRTGRLEFGLDERIVPIEAFDEHAHFTRLGLRVLPPAQQGPVRRVSIRQDPAMPQVVLKRGTPDHGPREGQVVDLLHLG</sequence>
<dbReference type="OrthoDB" id="7717001at2"/>
<proteinExistence type="predicted"/>
<dbReference type="Proteomes" id="UP000184387">
    <property type="component" value="Unassembled WGS sequence"/>
</dbReference>
<dbReference type="Gene3D" id="3.40.50.1110">
    <property type="entry name" value="SGNH hydrolase"/>
    <property type="match status" value="1"/>
</dbReference>
<dbReference type="InterPro" id="IPR036514">
    <property type="entry name" value="SGNH_hydro_sf"/>
</dbReference>
<evidence type="ECO:0000313" key="1">
    <source>
        <dbReference type="EMBL" id="SHI43581.1"/>
    </source>
</evidence>
<gene>
    <name evidence="1" type="ORF">SAMN02745194_00358</name>
</gene>
<dbReference type="STRING" id="198092.SAMN02745194_00358"/>
<accession>A0A1M6B4C6</accession>
<evidence type="ECO:0000313" key="2">
    <source>
        <dbReference type="Proteomes" id="UP000184387"/>
    </source>
</evidence>
<reference evidence="1 2" key="1">
    <citation type="submission" date="2016-11" db="EMBL/GenBank/DDBJ databases">
        <authorList>
            <person name="Jaros S."/>
            <person name="Januszkiewicz K."/>
            <person name="Wedrychowicz H."/>
        </authorList>
    </citation>
    <scope>NUCLEOTIDE SEQUENCE [LARGE SCALE GENOMIC DNA]</scope>
    <source>
        <strain evidence="1 2">DSM 14916</strain>
    </source>
</reference>
<keyword evidence="2" id="KW-1185">Reference proteome</keyword>
<protein>
    <submittedName>
        <fullName evidence="1">Uncharacterized protein</fullName>
    </submittedName>
</protein>
<dbReference type="SUPFAM" id="SSF52266">
    <property type="entry name" value="SGNH hydrolase"/>
    <property type="match status" value="1"/>
</dbReference>
<organism evidence="1 2">
    <name type="scientific">Muricoccus roseus</name>
    <dbReference type="NCBI Taxonomy" id="198092"/>
    <lineage>
        <taxon>Bacteria</taxon>
        <taxon>Pseudomonadati</taxon>
        <taxon>Pseudomonadota</taxon>
        <taxon>Alphaproteobacteria</taxon>
        <taxon>Acetobacterales</taxon>
        <taxon>Roseomonadaceae</taxon>
        <taxon>Muricoccus</taxon>
    </lineage>
</organism>
<name>A0A1M6B4C6_9PROT</name>
<dbReference type="AlphaFoldDB" id="A0A1M6B4C6"/>
<dbReference type="GO" id="GO:0016788">
    <property type="term" value="F:hydrolase activity, acting on ester bonds"/>
    <property type="evidence" value="ECO:0007669"/>
    <property type="project" value="UniProtKB-ARBA"/>
</dbReference>